<dbReference type="EMBL" id="FPBF01000004">
    <property type="protein sequence ID" value="SFT97005.1"/>
    <property type="molecule type" value="Genomic_DNA"/>
</dbReference>
<dbReference type="InterPro" id="IPR043749">
    <property type="entry name" value="DUF5694"/>
</dbReference>
<evidence type="ECO:0000313" key="2">
    <source>
        <dbReference type="EMBL" id="SFT97005.1"/>
    </source>
</evidence>
<reference evidence="3" key="1">
    <citation type="submission" date="2016-10" db="EMBL/GenBank/DDBJ databases">
        <authorList>
            <person name="Varghese N."/>
            <person name="Submissions S."/>
        </authorList>
    </citation>
    <scope>NUCLEOTIDE SEQUENCE [LARGE SCALE GENOMIC DNA]</scope>
    <source>
        <strain evidence="3">DSM 23445</strain>
    </source>
</reference>
<evidence type="ECO:0000313" key="3">
    <source>
        <dbReference type="Proteomes" id="UP000199673"/>
    </source>
</evidence>
<dbReference type="Pfam" id="PF18950">
    <property type="entry name" value="DUF5694"/>
    <property type="match status" value="1"/>
</dbReference>
<evidence type="ECO:0000256" key="1">
    <source>
        <dbReference type="SAM" id="SignalP"/>
    </source>
</evidence>
<dbReference type="RefSeq" id="WP_091694917.1">
    <property type="nucleotide sequence ID" value="NZ_FPBF01000004.1"/>
</dbReference>
<keyword evidence="3" id="KW-1185">Reference proteome</keyword>
<protein>
    <recommendedName>
        <fullName evidence="4">TraB family protein</fullName>
    </recommendedName>
</protein>
<proteinExistence type="predicted"/>
<feature type="signal peptide" evidence="1">
    <location>
        <begin position="1"/>
        <end position="19"/>
    </location>
</feature>
<keyword evidence="1" id="KW-0732">Signal</keyword>
<dbReference type="OrthoDB" id="661563at2"/>
<evidence type="ECO:0008006" key="4">
    <source>
        <dbReference type="Google" id="ProtNLM"/>
    </source>
</evidence>
<gene>
    <name evidence="2" type="ORF">SAMN04489724_3055</name>
</gene>
<organism evidence="2 3">
    <name type="scientific">Algoriphagus locisalis</name>
    <dbReference type="NCBI Taxonomy" id="305507"/>
    <lineage>
        <taxon>Bacteria</taxon>
        <taxon>Pseudomonadati</taxon>
        <taxon>Bacteroidota</taxon>
        <taxon>Cytophagia</taxon>
        <taxon>Cytophagales</taxon>
        <taxon>Cyclobacteriaceae</taxon>
        <taxon>Algoriphagus</taxon>
    </lineage>
</organism>
<dbReference type="Proteomes" id="UP000199673">
    <property type="component" value="Unassembled WGS sequence"/>
</dbReference>
<accession>A0A1I7CC58</accession>
<dbReference type="AlphaFoldDB" id="A0A1I7CC58"/>
<dbReference type="STRING" id="305507.SAMN04489724_3055"/>
<name>A0A1I7CC58_9BACT</name>
<sequence length="277" mass="31978">MKIQLIFAIMMFLATHVKAQNKDISLKLDNPIPVLNLGTFHMGYSPDANTIEFDEHDKGNIAQVHQIAQAIAAFKPTVILVEVEPSENEKLQQAYQDYLMSPDMEFTNTSEVQLLAFEVGRLANSTRIYGIDYQQGYNYSLAYQLENSVDSESYFQYMKLLEKLEEEYVAEEMTVLEHLQMTNDPRYLDILLNINADMLTHISSPGNYEGADEATKMYHRNLVMYSHLNQIRLDKGDRVFILMGGTHTAFFNMWLKRSPKYELEDVTEYLNAVQLDD</sequence>
<feature type="chain" id="PRO_5011488199" description="TraB family protein" evidence="1">
    <location>
        <begin position="20"/>
        <end position="277"/>
    </location>
</feature>